<dbReference type="Proteomes" id="UP000447876">
    <property type="component" value="Unassembled WGS sequence"/>
</dbReference>
<reference evidence="1 2" key="1">
    <citation type="submission" date="2019-11" db="EMBL/GenBank/DDBJ databases">
        <title>Draft genome sequences of five Paenibacillus species of dairy origin.</title>
        <authorList>
            <person name="Olajide A.M."/>
            <person name="Chen S."/>
            <person name="Lapointe G."/>
        </authorList>
    </citation>
    <scope>NUCLEOTIDE SEQUENCE [LARGE SCALE GENOMIC DNA]</scope>
    <source>
        <strain evidence="1 2">12CR55</strain>
    </source>
</reference>
<name>A0A7X2YYZ7_9BACL</name>
<dbReference type="RefSeq" id="WP_155609895.1">
    <property type="nucleotide sequence ID" value="NZ_WNZW01000001.1"/>
</dbReference>
<dbReference type="EMBL" id="WNZW01000001">
    <property type="protein sequence ID" value="MUG44544.1"/>
    <property type="molecule type" value="Genomic_DNA"/>
</dbReference>
<organism evidence="1 2">
    <name type="scientific">Paenibacillus woosongensis</name>
    <dbReference type="NCBI Taxonomy" id="307580"/>
    <lineage>
        <taxon>Bacteria</taxon>
        <taxon>Bacillati</taxon>
        <taxon>Bacillota</taxon>
        <taxon>Bacilli</taxon>
        <taxon>Bacillales</taxon>
        <taxon>Paenibacillaceae</taxon>
        <taxon>Paenibacillus</taxon>
    </lineage>
</organism>
<evidence type="ECO:0000313" key="1">
    <source>
        <dbReference type="EMBL" id="MUG44544.1"/>
    </source>
</evidence>
<proteinExistence type="predicted"/>
<accession>A0A7X2YYZ7</accession>
<protein>
    <submittedName>
        <fullName evidence="1">Uncharacterized protein</fullName>
    </submittedName>
</protein>
<dbReference type="AlphaFoldDB" id="A0A7X2YYZ7"/>
<sequence>MHCNTASWRVVARENFAASSLMHGEASGDAVHERSRAVVVHDRCDESFAVI</sequence>
<gene>
    <name evidence="1" type="ORF">GNP95_05990</name>
</gene>
<evidence type="ECO:0000313" key="2">
    <source>
        <dbReference type="Proteomes" id="UP000447876"/>
    </source>
</evidence>
<comment type="caution">
    <text evidence="1">The sequence shown here is derived from an EMBL/GenBank/DDBJ whole genome shotgun (WGS) entry which is preliminary data.</text>
</comment>